<keyword evidence="2" id="KW-0963">Cytoplasm</keyword>
<gene>
    <name evidence="4" type="ORF">C8D99_10855</name>
</gene>
<organism evidence="4 5">
    <name type="scientific">Aminivibrio pyruvatiphilus</name>
    <dbReference type="NCBI Taxonomy" id="1005740"/>
    <lineage>
        <taxon>Bacteria</taxon>
        <taxon>Thermotogati</taxon>
        <taxon>Synergistota</taxon>
        <taxon>Synergistia</taxon>
        <taxon>Synergistales</taxon>
        <taxon>Aminobacteriaceae</taxon>
        <taxon>Aminivibrio</taxon>
    </lineage>
</organism>
<dbReference type="RefSeq" id="WP_133957533.1">
    <property type="nucleotide sequence ID" value="NZ_SORI01000008.1"/>
</dbReference>
<evidence type="ECO:0000256" key="3">
    <source>
        <dbReference type="SAM" id="Coils"/>
    </source>
</evidence>
<evidence type="ECO:0000256" key="1">
    <source>
        <dbReference type="ARBA" id="ARBA00023125"/>
    </source>
</evidence>
<dbReference type="InterPro" id="IPR004401">
    <property type="entry name" value="YbaB/EbfC"/>
</dbReference>
<keyword evidence="1 2" id="KW-0238">DNA-binding</keyword>
<proteinExistence type="inferred from homology"/>
<dbReference type="PIRSF" id="PIRSF004555">
    <property type="entry name" value="UCP004555"/>
    <property type="match status" value="1"/>
</dbReference>
<dbReference type="Pfam" id="PF02575">
    <property type="entry name" value="YbaB_DNA_bd"/>
    <property type="match status" value="1"/>
</dbReference>
<dbReference type="Proteomes" id="UP000295066">
    <property type="component" value="Unassembled WGS sequence"/>
</dbReference>
<evidence type="ECO:0000313" key="5">
    <source>
        <dbReference type="Proteomes" id="UP000295066"/>
    </source>
</evidence>
<evidence type="ECO:0000256" key="2">
    <source>
        <dbReference type="HAMAP-Rule" id="MF_00274"/>
    </source>
</evidence>
<dbReference type="PANTHER" id="PTHR33449">
    <property type="entry name" value="NUCLEOID-ASSOCIATED PROTEIN YBAB"/>
    <property type="match status" value="1"/>
</dbReference>
<dbReference type="Gene3D" id="3.30.1310.10">
    <property type="entry name" value="Nucleoid-associated protein YbaB-like domain"/>
    <property type="match status" value="1"/>
</dbReference>
<dbReference type="AlphaFoldDB" id="A0A4R8MA19"/>
<accession>A0A4R8MA19</accession>
<comment type="caution">
    <text evidence="4">The sequence shown here is derived from an EMBL/GenBank/DDBJ whole genome shotgun (WGS) entry which is preliminary data.</text>
</comment>
<reference evidence="4 5" key="1">
    <citation type="submission" date="2019-03" db="EMBL/GenBank/DDBJ databases">
        <title>Genomic Encyclopedia of Type Strains, Phase IV (KMG-IV): sequencing the most valuable type-strain genomes for metagenomic binning, comparative biology and taxonomic classification.</title>
        <authorList>
            <person name="Goeker M."/>
        </authorList>
    </citation>
    <scope>NUCLEOTIDE SEQUENCE [LARGE SCALE GENOMIC DNA]</scope>
    <source>
        <strain evidence="4 5">DSM 25964</strain>
    </source>
</reference>
<comment type="subcellular location">
    <subcellularLocation>
        <location evidence="2">Cytoplasm</location>
        <location evidence="2">Nucleoid</location>
    </subcellularLocation>
</comment>
<name>A0A4R8MA19_9BACT</name>
<keyword evidence="5" id="KW-1185">Reference proteome</keyword>
<dbReference type="NCBIfam" id="TIGR00103">
    <property type="entry name" value="DNA_YbaB_EbfC"/>
    <property type="match status" value="1"/>
</dbReference>
<keyword evidence="3" id="KW-0175">Coiled coil</keyword>
<dbReference type="OrthoDB" id="9795263at2"/>
<dbReference type="HAMAP" id="MF_00274">
    <property type="entry name" value="DNA_YbaB_EbfC"/>
    <property type="match status" value="1"/>
</dbReference>
<feature type="coiled-coil region" evidence="3">
    <location>
        <begin position="3"/>
        <end position="30"/>
    </location>
</feature>
<comment type="function">
    <text evidence="2">Binds to DNA and alters its conformation. May be involved in regulation of gene expression, nucleoid organization and DNA protection.</text>
</comment>
<evidence type="ECO:0000313" key="4">
    <source>
        <dbReference type="EMBL" id="TDY60506.1"/>
    </source>
</evidence>
<comment type="subunit">
    <text evidence="2">Homodimer.</text>
</comment>
<dbReference type="SUPFAM" id="SSF82607">
    <property type="entry name" value="YbaB-like"/>
    <property type="match status" value="1"/>
</dbReference>
<dbReference type="GO" id="GO:0003677">
    <property type="term" value="F:DNA binding"/>
    <property type="evidence" value="ECO:0007669"/>
    <property type="project" value="UniProtKB-UniRule"/>
</dbReference>
<dbReference type="GO" id="GO:0043590">
    <property type="term" value="C:bacterial nucleoid"/>
    <property type="evidence" value="ECO:0007669"/>
    <property type="project" value="UniProtKB-UniRule"/>
</dbReference>
<comment type="similarity">
    <text evidence="2">Belongs to the YbaB/EbfC family.</text>
</comment>
<dbReference type="GO" id="GO:0005829">
    <property type="term" value="C:cytosol"/>
    <property type="evidence" value="ECO:0007669"/>
    <property type="project" value="TreeGrafter"/>
</dbReference>
<dbReference type="InterPro" id="IPR036894">
    <property type="entry name" value="YbaB-like_sf"/>
</dbReference>
<dbReference type="PANTHER" id="PTHR33449:SF1">
    <property type="entry name" value="NUCLEOID-ASSOCIATED PROTEIN YBAB"/>
    <property type="match status" value="1"/>
</dbReference>
<sequence length="102" mass="10826">MNMDKIMKQAQKMQAQMAKVQEELAGEKVEGSAGGGMVTVTANGQGDVVGVRIDPEVMKGDDVEMLEDLVLAAVNEALRRSKELAAERMGRITGGLGSMGLF</sequence>
<protein>
    <recommendedName>
        <fullName evidence="2">Nucleoid-associated protein C8D99_10855</fullName>
    </recommendedName>
</protein>
<dbReference type="EMBL" id="SORI01000008">
    <property type="protein sequence ID" value="TDY60506.1"/>
    <property type="molecule type" value="Genomic_DNA"/>
</dbReference>